<dbReference type="EMBL" id="JAUSWN010000029">
    <property type="protein sequence ID" value="MDQ0480822.1"/>
    <property type="molecule type" value="Genomic_DNA"/>
</dbReference>
<evidence type="ECO:0000313" key="3">
    <source>
        <dbReference type="EMBL" id="MDQ0480822.1"/>
    </source>
</evidence>
<dbReference type="InterPro" id="IPR000587">
    <property type="entry name" value="Creatinase_N"/>
</dbReference>
<dbReference type="GO" id="GO:0004177">
    <property type="term" value="F:aminopeptidase activity"/>
    <property type="evidence" value="ECO:0007669"/>
    <property type="project" value="UniProtKB-KW"/>
</dbReference>
<dbReference type="Gene3D" id="3.90.230.10">
    <property type="entry name" value="Creatinase/methionine aminopeptidase superfamily"/>
    <property type="match status" value="1"/>
</dbReference>
<keyword evidence="3" id="KW-0378">Hydrolase</keyword>
<accession>A0ABU0JY20</accession>
<dbReference type="Pfam" id="PF01321">
    <property type="entry name" value="Creatinase_N"/>
    <property type="match status" value="1"/>
</dbReference>
<keyword evidence="3" id="KW-0031">Aminopeptidase</keyword>
<dbReference type="Pfam" id="PF00557">
    <property type="entry name" value="Peptidase_M24"/>
    <property type="match status" value="1"/>
</dbReference>
<feature type="domain" description="Creatinase N-terminal" evidence="2">
    <location>
        <begin position="5"/>
        <end position="131"/>
    </location>
</feature>
<proteinExistence type="predicted"/>
<keyword evidence="3" id="KW-0645">Protease</keyword>
<dbReference type="EC" id="3.4.11.9" evidence="3"/>
<dbReference type="PANTHER" id="PTHR46112:SF3">
    <property type="entry name" value="AMINOPEPTIDASE YPDF"/>
    <property type="match status" value="1"/>
</dbReference>
<organism evidence="3 4">
    <name type="scientific">Hathewaya limosa</name>
    <name type="common">Clostridium limosum</name>
    <dbReference type="NCBI Taxonomy" id="1536"/>
    <lineage>
        <taxon>Bacteria</taxon>
        <taxon>Bacillati</taxon>
        <taxon>Bacillota</taxon>
        <taxon>Clostridia</taxon>
        <taxon>Eubacteriales</taxon>
        <taxon>Clostridiaceae</taxon>
        <taxon>Hathewaya</taxon>
    </lineage>
</organism>
<reference evidence="3 4" key="1">
    <citation type="submission" date="2023-07" db="EMBL/GenBank/DDBJ databases">
        <title>Genomic Encyclopedia of Type Strains, Phase IV (KMG-IV): sequencing the most valuable type-strain genomes for metagenomic binning, comparative biology and taxonomic classification.</title>
        <authorList>
            <person name="Goeker M."/>
        </authorList>
    </citation>
    <scope>NUCLEOTIDE SEQUENCE [LARGE SCALE GENOMIC DNA]</scope>
    <source>
        <strain evidence="3 4">DSM 1400</strain>
    </source>
</reference>
<evidence type="ECO:0000259" key="2">
    <source>
        <dbReference type="Pfam" id="PF01321"/>
    </source>
</evidence>
<dbReference type="InterPro" id="IPR029149">
    <property type="entry name" value="Creatin/AminoP/Spt16_N"/>
</dbReference>
<evidence type="ECO:0000259" key="1">
    <source>
        <dbReference type="Pfam" id="PF00557"/>
    </source>
</evidence>
<dbReference type="InterPro" id="IPR000994">
    <property type="entry name" value="Pept_M24"/>
</dbReference>
<comment type="caution">
    <text evidence="3">The sequence shown here is derived from an EMBL/GenBank/DDBJ whole genome shotgun (WGS) entry which is preliminary data.</text>
</comment>
<dbReference type="PANTHER" id="PTHR46112">
    <property type="entry name" value="AMINOPEPTIDASE"/>
    <property type="match status" value="1"/>
</dbReference>
<dbReference type="Proteomes" id="UP001224418">
    <property type="component" value="Unassembled WGS sequence"/>
</dbReference>
<sequence>MGKTERVLNILNDKQLDGLFLIKRANVNYISRFSDEAAYVLISNKGKFLITDGRFFELAQKECEDFEIINLQKISGGLLGAIKKICNENSIKRLGFEKEWTSYSMFEGMQNVLKDVELVPTSGIIEELRYVKDNEEIELLREAGRITDFAFEEVIKHIKAGMTENEVAAKLEYIIKMNGGDGVGFETILISGKKTSLPHGKPDNKVIEEGDFVTLDFGALYKGYTSDMTKTIVVGKPSERQVEIYNVVKEAQQAGLDTIKDGITAKVPDDAVREIVKDYIEYYYPGIGHGVGRDLHEPPFISNSASRTIKKNCVITMEPGLYIPDWGGVRIEDSILVTETGYERLTKSTKDLICL</sequence>
<dbReference type="SUPFAM" id="SSF53092">
    <property type="entry name" value="Creatinase/prolidase N-terminal domain"/>
    <property type="match status" value="1"/>
</dbReference>
<dbReference type="RefSeq" id="WP_307357007.1">
    <property type="nucleotide sequence ID" value="NZ_BAAACJ010000051.1"/>
</dbReference>
<dbReference type="CDD" id="cd01092">
    <property type="entry name" value="APP-like"/>
    <property type="match status" value="1"/>
</dbReference>
<gene>
    <name evidence="3" type="ORF">QOZ93_002572</name>
</gene>
<protein>
    <submittedName>
        <fullName evidence="3">Xaa-Pro aminopeptidase</fullName>
        <ecNumber evidence="3">3.4.11.9</ecNumber>
    </submittedName>
</protein>
<feature type="domain" description="Peptidase M24" evidence="1">
    <location>
        <begin position="138"/>
        <end position="339"/>
    </location>
</feature>
<dbReference type="InterPro" id="IPR036005">
    <property type="entry name" value="Creatinase/aminopeptidase-like"/>
</dbReference>
<keyword evidence="4" id="KW-1185">Reference proteome</keyword>
<name>A0ABU0JY20_HATLI</name>
<dbReference type="InterPro" id="IPR050659">
    <property type="entry name" value="Peptidase_M24B"/>
</dbReference>
<evidence type="ECO:0000313" key="4">
    <source>
        <dbReference type="Proteomes" id="UP001224418"/>
    </source>
</evidence>
<dbReference type="SUPFAM" id="SSF55920">
    <property type="entry name" value="Creatinase/aminopeptidase"/>
    <property type="match status" value="1"/>
</dbReference>
<dbReference type="Gene3D" id="3.40.350.10">
    <property type="entry name" value="Creatinase/prolidase N-terminal domain"/>
    <property type="match status" value="1"/>
</dbReference>